<dbReference type="PANTHER" id="PTHR43861">
    <property type="entry name" value="TRANS-ACONITATE 2-METHYLTRANSFERASE-RELATED"/>
    <property type="match status" value="1"/>
</dbReference>
<dbReference type="SUPFAM" id="SSF53335">
    <property type="entry name" value="S-adenosyl-L-methionine-dependent methyltransferases"/>
    <property type="match status" value="1"/>
</dbReference>
<accession>A0ABP3ED27</accession>
<keyword evidence="1" id="KW-0808">Transferase</keyword>
<reference evidence="2" key="1">
    <citation type="journal article" date="2019" name="Int. J. Syst. Evol. Microbiol.">
        <title>The Global Catalogue of Microorganisms (GCM) 10K type strain sequencing project: providing services to taxonomists for standard genome sequencing and annotation.</title>
        <authorList>
            <consortium name="The Broad Institute Genomics Platform"/>
            <consortium name="The Broad Institute Genome Sequencing Center for Infectious Disease"/>
            <person name="Wu L."/>
            <person name="Ma J."/>
        </authorList>
    </citation>
    <scope>NUCLEOTIDE SEQUENCE [LARGE SCALE GENOMIC DNA]</scope>
    <source>
        <strain evidence="2">JCM 16242</strain>
    </source>
</reference>
<dbReference type="EMBL" id="BAAAFO010000004">
    <property type="protein sequence ID" value="GAA0259824.1"/>
    <property type="molecule type" value="Genomic_DNA"/>
</dbReference>
<organism evidence="1 2">
    <name type="scientific">Rhodanobacter caeni</name>
    <dbReference type="NCBI Taxonomy" id="657654"/>
    <lineage>
        <taxon>Bacteria</taxon>
        <taxon>Pseudomonadati</taxon>
        <taxon>Pseudomonadota</taxon>
        <taxon>Gammaproteobacteria</taxon>
        <taxon>Lysobacterales</taxon>
        <taxon>Rhodanobacteraceae</taxon>
        <taxon>Rhodanobacter</taxon>
    </lineage>
</organism>
<dbReference type="Gene3D" id="3.40.50.150">
    <property type="entry name" value="Vaccinia Virus protein VP39"/>
    <property type="match status" value="1"/>
</dbReference>
<dbReference type="Pfam" id="PF13489">
    <property type="entry name" value="Methyltransf_23"/>
    <property type="match status" value="1"/>
</dbReference>
<proteinExistence type="predicted"/>
<name>A0ABP3ED27_9GAMM</name>
<keyword evidence="1" id="KW-0489">Methyltransferase</keyword>
<keyword evidence="2" id="KW-1185">Reference proteome</keyword>
<evidence type="ECO:0000313" key="2">
    <source>
        <dbReference type="Proteomes" id="UP001500657"/>
    </source>
</evidence>
<evidence type="ECO:0000313" key="1">
    <source>
        <dbReference type="EMBL" id="GAA0259824.1"/>
    </source>
</evidence>
<comment type="caution">
    <text evidence="1">The sequence shown here is derived from an EMBL/GenBank/DDBJ whole genome shotgun (WGS) entry which is preliminary data.</text>
</comment>
<dbReference type="GO" id="GO:0008168">
    <property type="term" value="F:methyltransferase activity"/>
    <property type="evidence" value="ECO:0007669"/>
    <property type="project" value="UniProtKB-KW"/>
</dbReference>
<protein>
    <submittedName>
        <fullName evidence="1">Class I SAM-dependent methyltransferase</fullName>
    </submittedName>
</protein>
<dbReference type="Proteomes" id="UP001500657">
    <property type="component" value="Unassembled WGS sequence"/>
</dbReference>
<sequence>MNPEAYVDMAATESTHWWFCARRKILGCAIEAMDLPPDARILEVGSGTGGNLVMLSQYGKLSAIEMDASARELSVKKTNGKFTVRAGNCPDNLPLADERFDLICMFDVLEHIDEDVETLTTLRKHLAPGGRMLITVPAYPWLWSAHDDFLHHKRRYTARTLRHTFNRSGLHVDRITYFNMWLLPLVAVARLKDRITLSKKSSGTATPSPLVNSTLHAVFCSERHMLKRFNLPVGVSLMGVARVA</sequence>
<dbReference type="RefSeq" id="WP_343883287.1">
    <property type="nucleotide sequence ID" value="NZ_BAAAFO010000004.1"/>
</dbReference>
<gene>
    <name evidence="1" type="ORF">GCM10009126_26510</name>
</gene>
<dbReference type="GO" id="GO:0032259">
    <property type="term" value="P:methylation"/>
    <property type="evidence" value="ECO:0007669"/>
    <property type="project" value="UniProtKB-KW"/>
</dbReference>
<dbReference type="CDD" id="cd02440">
    <property type="entry name" value="AdoMet_MTases"/>
    <property type="match status" value="1"/>
</dbReference>
<dbReference type="InterPro" id="IPR029063">
    <property type="entry name" value="SAM-dependent_MTases_sf"/>
</dbReference>